<gene>
    <name evidence="2" type="ORF">Phou_037370</name>
</gene>
<evidence type="ECO:0000313" key="3">
    <source>
        <dbReference type="Proteomes" id="UP000482800"/>
    </source>
</evidence>
<dbReference type="AlphaFoldDB" id="A0A6V8KD02"/>
<protein>
    <submittedName>
        <fullName evidence="2">Uncharacterized protein</fullName>
    </submittedName>
</protein>
<organism evidence="2 3">
    <name type="scientific">Phytohabitans houttuyneae</name>
    <dbReference type="NCBI Taxonomy" id="1076126"/>
    <lineage>
        <taxon>Bacteria</taxon>
        <taxon>Bacillati</taxon>
        <taxon>Actinomycetota</taxon>
        <taxon>Actinomycetes</taxon>
        <taxon>Micromonosporales</taxon>
        <taxon>Micromonosporaceae</taxon>
    </lineage>
</organism>
<keyword evidence="3" id="KW-1185">Reference proteome</keyword>
<proteinExistence type="predicted"/>
<dbReference type="EMBL" id="BLPF01000001">
    <property type="protein sequence ID" value="GFJ79557.1"/>
    <property type="molecule type" value="Genomic_DNA"/>
</dbReference>
<name>A0A6V8KD02_9ACTN</name>
<reference evidence="2 3" key="1">
    <citation type="submission" date="2020-03" db="EMBL/GenBank/DDBJ databases">
        <title>Whole genome shotgun sequence of Phytohabitans houttuyneae NBRC 108639.</title>
        <authorList>
            <person name="Komaki H."/>
            <person name="Tamura T."/>
        </authorList>
    </citation>
    <scope>NUCLEOTIDE SEQUENCE [LARGE SCALE GENOMIC DNA]</scope>
    <source>
        <strain evidence="2 3">NBRC 108639</strain>
    </source>
</reference>
<keyword evidence="1" id="KW-0472">Membrane</keyword>
<reference evidence="2 3" key="2">
    <citation type="submission" date="2020-03" db="EMBL/GenBank/DDBJ databases">
        <authorList>
            <person name="Ichikawa N."/>
            <person name="Kimura A."/>
            <person name="Kitahashi Y."/>
            <person name="Uohara A."/>
        </authorList>
    </citation>
    <scope>NUCLEOTIDE SEQUENCE [LARGE SCALE GENOMIC DNA]</scope>
    <source>
        <strain evidence="2 3">NBRC 108639</strain>
    </source>
</reference>
<dbReference type="Proteomes" id="UP000482800">
    <property type="component" value="Unassembled WGS sequence"/>
</dbReference>
<accession>A0A6V8KD02</accession>
<keyword evidence="1" id="KW-0812">Transmembrane</keyword>
<keyword evidence="1" id="KW-1133">Transmembrane helix</keyword>
<feature type="transmembrane region" description="Helical" evidence="1">
    <location>
        <begin position="33"/>
        <end position="54"/>
    </location>
</feature>
<dbReference type="RefSeq" id="WP_173057077.1">
    <property type="nucleotide sequence ID" value="NZ_BAABGO010000001.1"/>
</dbReference>
<comment type="caution">
    <text evidence="2">The sequence shown here is derived from an EMBL/GenBank/DDBJ whole genome shotgun (WGS) entry which is preliminary data.</text>
</comment>
<evidence type="ECO:0000313" key="2">
    <source>
        <dbReference type="EMBL" id="GFJ79557.1"/>
    </source>
</evidence>
<evidence type="ECO:0000256" key="1">
    <source>
        <dbReference type="SAM" id="Phobius"/>
    </source>
</evidence>
<sequence>MSGGSLPRTGSGAFAVGGTVAGVSLEASIPMPLAVAAVGVALVLAGALLIRLGFRRRRPAGVS</sequence>